<dbReference type="PANTHER" id="PTHR23205">
    <property type="entry name" value="SPLICING FACTOR 3A SUBUNIT 2"/>
    <property type="match status" value="1"/>
</dbReference>
<evidence type="ECO:0000256" key="12">
    <source>
        <dbReference type="ARBA" id="ARBA00022737"/>
    </source>
</evidence>
<comment type="subcellular location">
    <subcellularLocation>
        <location evidence="1">Nucleus</location>
    </subcellularLocation>
    <subcellularLocation>
        <location evidence="2">Secreted</location>
    </subcellularLocation>
</comment>
<keyword evidence="11" id="KW-0747">Spliceosome</keyword>
<feature type="domain" description="Matrin-type" evidence="28">
    <location>
        <begin position="54"/>
        <end position="84"/>
    </location>
</feature>
<comment type="function">
    <text evidence="23">Component of the 17S U2 SnRNP complex of the spliceosome, a large ribonucleoprotein complex that removes introns from transcribed pre-mRNAs. The 17S U2 SnRNP complex (1) directly participates in early spliceosome assembly and (2) mediates recognition of the intron branch site during pre-mRNA splicing by promoting the selection of the pre-mRNA branch-site adenosine, the nucleophile for the first step of splicing. Within the 17S U2 SnRNP complex, SF3A2 is part of the SF3A subcomplex that contributes to the assembly of the 17S U2 snRNP, and the subsequent assembly of the pre-spliceosome 'E' complex and the pre-catalytic spliceosome 'A' complex. Involved in pre-mRNA splicing as a component of pre-catalytic spliceosome 'B' complexes, including the Bact complex. Interacts directly with the duplex formed by U2 snRNA and the intron.</text>
</comment>
<dbReference type="STRING" id="137246.A0A401S4E3"/>
<evidence type="ECO:0000256" key="10">
    <source>
        <dbReference type="ARBA" id="ARBA00022723"/>
    </source>
</evidence>
<evidence type="ECO:0000256" key="1">
    <source>
        <dbReference type="ARBA" id="ARBA00004123"/>
    </source>
</evidence>
<feature type="region of interest" description="Disordered" evidence="27">
    <location>
        <begin position="219"/>
        <end position="318"/>
    </location>
</feature>
<evidence type="ECO:0000256" key="4">
    <source>
        <dbReference type="ARBA" id="ARBA00008995"/>
    </source>
</evidence>
<keyword evidence="10" id="KW-0479">Metal-binding</keyword>
<name>A0A401S4E3_CHIPU</name>
<dbReference type="EMBL" id="BEZZ01000081">
    <property type="protein sequence ID" value="GCC25266.1"/>
    <property type="molecule type" value="Genomic_DNA"/>
</dbReference>
<dbReference type="SUPFAM" id="SSF57501">
    <property type="entry name" value="Cystine-knot cytokines"/>
    <property type="match status" value="1"/>
</dbReference>
<feature type="region of interest" description="Disordered" evidence="27">
    <location>
        <begin position="642"/>
        <end position="663"/>
    </location>
</feature>
<evidence type="ECO:0000256" key="11">
    <source>
        <dbReference type="ARBA" id="ARBA00022728"/>
    </source>
</evidence>
<evidence type="ECO:0000256" key="19">
    <source>
        <dbReference type="ARBA" id="ARBA00023187"/>
    </source>
</evidence>
<dbReference type="GO" id="GO:0071013">
    <property type="term" value="C:catalytic step 2 spliceosome"/>
    <property type="evidence" value="ECO:0007669"/>
    <property type="project" value="TreeGrafter"/>
</dbReference>
<evidence type="ECO:0000313" key="31">
    <source>
        <dbReference type="Proteomes" id="UP000287033"/>
    </source>
</evidence>
<evidence type="ECO:0000256" key="18">
    <source>
        <dbReference type="ARBA" id="ARBA00023157"/>
    </source>
</evidence>
<evidence type="ECO:0000256" key="3">
    <source>
        <dbReference type="ARBA" id="ARBA00006656"/>
    </source>
</evidence>
<feature type="domain" description="TGF-beta family profile" evidence="29">
    <location>
        <begin position="867"/>
        <end position="975"/>
    </location>
</feature>
<protein>
    <recommendedName>
        <fullName evidence="6">Muellerian-inhibiting factor</fullName>
    </recommendedName>
    <alternativeName>
        <fullName evidence="21">Anti-Muellerian hormone</fullName>
    </alternativeName>
    <alternativeName>
        <fullName evidence="22">Muellerian-inhibiting substance</fullName>
    </alternativeName>
    <alternativeName>
        <fullName evidence="25">Splicing factor 3A subunit 2</fullName>
    </alternativeName>
</protein>
<dbReference type="OrthoDB" id="9893739at2759"/>
<feature type="region of interest" description="Disordered" evidence="27">
    <location>
        <begin position="1"/>
        <end position="27"/>
    </location>
</feature>
<dbReference type="InterPro" id="IPR036236">
    <property type="entry name" value="Znf_C2H2_sf"/>
</dbReference>
<evidence type="ECO:0000256" key="8">
    <source>
        <dbReference type="ARBA" id="ARBA00022553"/>
    </source>
</evidence>
<dbReference type="GO" id="GO:0005686">
    <property type="term" value="C:U2 snRNP"/>
    <property type="evidence" value="ECO:0007669"/>
    <property type="project" value="TreeGrafter"/>
</dbReference>
<keyword evidence="14" id="KW-0862">Zinc</keyword>
<dbReference type="FunFam" id="3.30.160.60:FF:001216">
    <property type="entry name" value="Splicing factor 3A subunit 2"/>
    <property type="match status" value="1"/>
</dbReference>
<dbReference type="SMART" id="SM01050">
    <property type="entry name" value="CactinC_cactus"/>
    <property type="match status" value="1"/>
</dbReference>
<dbReference type="InterPro" id="IPR052092">
    <property type="entry name" value="SF3A2"/>
</dbReference>
<dbReference type="Gene3D" id="2.10.90.10">
    <property type="entry name" value="Cystine-knot cytokines"/>
    <property type="match status" value="1"/>
</dbReference>
<keyword evidence="17" id="KW-0221">Differentiation</keyword>
<keyword evidence="17" id="KW-0334">Gonadal differentiation</keyword>
<keyword evidence="15" id="KW-0007">Acetylation</keyword>
<dbReference type="InterPro" id="IPR001839">
    <property type="entry name" value="TGF-b_C"/>
</dbReference>
<feature type="compositionally biased region" description="Pro residues" evidence="27">
    <location>
        <begin position="219"/>
        <end position="312"/>
    </location>
</feature>
<dbReference type="Pfam" id="PF04709">
    <property type="entry name" value="AMH_N"/>
    <property type="match status" value="1"/>
</dbReference>
<evidence type="ECO:0000256" key="20">
    <source>
        <dbReference type="ARBA" id="ARBA00023242"/>
    </source>
</evidence>
<reference evidence="30 31" key="1">
    <citation type="journal article" date="2018" name="Nat. Ecol. Evol.">
        <title>Shark genomes provide insights into elasmobranch evolution and the origin of vertebrates.</title>
        <authorList>
            <person name="Hara Y"/>
            <person name="Yamaguchi K"/>
            <person name="Onimaru K"/>
            <person name="Kadota M"/>
            <person name="Koyanagi M"/>
            <person name="Keeley SD"/>
            <person name="Tatsumi K"/>
            <person name="Tanaka K"/>
            <person name="Motone F"/>
            <person name="Kageyama Y"/>
            <person name="Nozu R"/>
            <person name="Adachi N"/>
            <person name="Nishimura O"/>
            <person name="Nakagawa R"/>
            <person name="Tanegashima C"/>
            <person name="Kiyatake I"/>
            <person name="Matsumoto R"/>
            <person name="Murakumo K"/>
            <person name="Nishida K"/>
            <person name="Terakita A"/>
            <person name="Kuratani S"/>
            <person name="Sato K"/>
            <person name="Hyodo S Kuraku.S."/>
        </authorList>
    </citation>
    <scope>NUCLEOTIDE SEQUENCE [LARGE SCALE GENOMIC DNA]</scope>
</reference>
<evidence type="ECO:0000256" key="15">
    <source>
        <dbReference type="ARBA" id="ARBA00022990"/>
    </source>
</evidence>
<dbReference type="Pfam" id="PF00019">
    <property type="entry name" value="TGF_beta"/>
    <property type="match status" value="1"/>
</dbReference>
<keyword evidence="9" id="KW-0507">mRNA processing</keyword>
<evidence type="ECO:0000256" key="6">
    <source>
        <dbReference type="ARBA" id="ARBA00020473"/>
    </source>
</evidence>
<evidence type="ECO:0000256" key="22">
    <source>
        <dbReference type="ARBA" id="ARBA00031273"/>
    </source>
</evidence>
<evidence type="ECO:0000256" key="23">
    <source>
        <dbReference type="ARBA" id="ARBA00055377"/>
    </source>
</evidence>
<dbReference type="InterPro" id="IPR031781">
    <property type="entry name" value="SF3A2_dom"/>
</dbReference>
<evidence type="ECO:0000256" key="24">
    <source>
        <dbReference type="ARBA" id="ARBA00063783"/>
    </source>
</evidence>
<accession>A0A401S4E3</accession>
<comment type="caution">
    <text evidence="30">The sequence shown here is derived from an EMBL/GenBank/DDBJ whole genome shotgun (WGS) entry which is preliminary data.</text>
</comment>
<keyword evidence="13" id="KW-0863">Zinc-finger</keyword>
<dbReference type="PANTHER" id="PTHR23205:SF0">
    <property type="entry name" value="SPLICING FACTOR 3A SUBUNIT 2"/>
    <property type="match status" value="1"/>
</dbReference>
<dbReference type="SMART" id="SM00451">
    <property type="entry name" value="ZnF_U1"/>
    <property type="match status" value="1"/>
</dbReference>
<dbReference type="PRINTS" id="PR01217">
    <property type="entry name" value="PRICHEXTENSN"/>
</dbReference>
<dbReference type="PROSITE" id="PS00250">
    <property type="entry name" value="TGF_BETA_1"/>
    <property type="match status" value="1"/>
</dbReference>
<evidence type="ECO:0000313" key="30">
    <source>
        <dbReference type="EMBL" id="GCC25266.1"/>
    </source>
</evidence>
<dbReference type="Pfam" id="PF16835">
    <property type="entry name" value="SF3A2"/>
    <property type="match status" value="1"/>
</dbReference>
<dbReference type="Proteomes" id="UP000287033">
    <property type="component" value="Unassembled WGS sequence"/>
</dbReference>
<gene>
    <name evidence="30" type="ORF">chiPu_0003675</name>
</gene>
<keyword evidence="20" id="KW-0539">Nucleus</keyword>
<evidence type="ECO:0000256" key="26">
    <source>
        <dbReference type="RuleBase" id="RU000354"/>
    </source>
</evidence>
<organism evidence="30 31">
    <name type="scientific">Chiloscyllium punctatum</name>
    <name type="common">Brownbanded bambooshark</name>
    <name type="synonym">Hemiscyllium punctatum</name>
    <dbReference type="NCBI Taxonomy" id="137246"/>
    <lineage>
        <taxon>Eukaryota</taxon>
        <taxon>Metazoa</taxon>
        <taxon>Chordata</taxon>
        <taxon>Craniata</taxon>
        <taxon>Vertebrata</taxon>
        <taxon>Chondrichthyes</taxon>
        <taxon>Elasmobranchii</taxon>
        <taxon>Galeomorphii</taxon>
        <taxon>Galeoidea</taxon>
        <taxon>Orectolobiformes</taxon>
        <taxon>Hemiscylliidae</taxon>
        <taxon>Chiloscyllium</taxon>
    </lineage>
</organism>
<comment type="subunit">
    <text evidence="24">Component of the 17S U2 SnRNP complex, a ribonucleoprotein complex that contains small nuclear RNA (snRNA) U2 and a number of specific proteins. Part of the SF3A subcomplex of the 17S U2 SnRNP complex which is composed of three subunits; SF3A3/SAP61, SF3A2/SAP62 and SF3A1/SAP114. SF3A associates with the splicing factor SF3B and a 12S RNA unit to form the mature 17S U2 small nuclear ribonucleoprotein complex (17S U2 snRNP). Identified in the spliceosome 'E' complex, a precursor of the spliceosome 'A' complex. Identified in the spliceosome 'A' and 'B' complexes. Identified in the spliceosome 'C' complex. Interacts with HTATSF1.</text>
</comment>
<evidence type="ECO:0000256" key="25">
    <source>
        <dbReference type="ARBA" id="ARBA00074918"/>
    </source>
</evidence>
<dbReference type="PROSITE" id="PS50171">
    <property type="entry name" value="ZF_MATRIN"/>
    <property type="match status" value="1"/>
</dbReference>
<evidence type="ECO:0000256" key="13">
    <source>
        <dbReference type="ARBA" id="ARBA00022771"/>
    </source>
</evidence>
<dbReference type="InterPro" id="IPR003604">
    <property type="entry name" value="Matrin/U1-like-C_Znf_C2H2"/>
</dbReference>
<sequence>MDFQHRPGGKTGSGGVASSSESNRDRRERLRQLALETIDINKDPYFMKNHLGSYECKLCLTLHNNEGSYLAHTQGKKHQTNLARRAAKEAKESPAQPAPEKVKVEVKKFVKIGRPGYKVTKQRDAEVGQQSLLFQIDYPEIAEGVIPRHRFMSAYEQRIEPPDRRWQYLLFAAEPYETISFKVPSREIDKVEGKFWTHWNRETKQFFLQFHFKMEKPLQPPTLPIGPPGIKNRPPPPPLMNGIPPRAPMPPDALPPPRPAGMPMPPMPPSGPVPPGPPQLPPAPQGPPPTPQGPPPTPQGPPPTPQGPPPTPQEQNIRKGHENVEESAINQPKKIPDLHSAEAQENCSVDSESVCNTKSFSAQGTAAKLLQSSNEGDKVAMNISSPNEVQRESPFANRSQELYTISNQKNPHAFKDPVCRLQRDEESFNYFEVFGAITGYEHRFIEDVVLYSDNHMAKFGICSGSQKRHTAFLFLRSLALHIKADAEMVRLMALHLSEVNWKEYNLQLQFKATYERDLHRLIDDSEMSLLVFYLGRSQDYFFGSEGGFRFNEIQLEEYQTVCFNEETKYVILSIQGIPGKCADGQLCIDVSLKIRHLSNGVRMKKDEIQRLLFGFDEKRFTRMTPALFFRIKELKNKVMQPSCSNIQDSLPPPPKHKEAAKTVKRRESDYLETLDSSVNMPSSMHGSPREFLRHLSRFLNMVLGYSTDHNSRPVLHLDKQTIESLPHQSMNISNAYVLELLVQSDEPLIFLLPENAANFLTQIRENENAGQSEEKMQQLLVTKLQNTIRRVLEFPIFQDENVLEQLIHLLNECNYPLPLPQFPQVSISPQDSLKKQNHTQKTYYTFLLLKTLQTVKTFWDKRQKLFRQNRSATNRSICKLEELSIDFDRLSYDWILVPKLYNIYNCVGSCRIPLMGNVSNHVVLLIKMQEQGLPTKREPCCVPVEYSELLLAVVSEQSSMITVYKNMVAEECKCR</sequence>
<keyword evidence="19" id="KW-0508">mRNA splicing</keyword>
<dbReference type="GO" id="GO:0000245">
    <property type="term" value="P:spliceosomal complex assembly"/>
    <property type="evidence" value="ECO:0007669"/>
    <property type="project" value="TreeGrafter"/>
</dbReference>
<dbReference type="GO" id="GO:0003676">
    <property type="term" value="F:nucleic acid binding"/>
    <property type="evidence" value="ECO:0007669"/>
    <property type="project" value="InterPro"/>
</dbReference>
<comment type="similarity">
    <text evidence="3 26">Belongs to the TGF-beta family.</text>
</comment>
<evidence type="ECO:0000259" key="29">
    <source>
        <dbReference type="PROSITE" id="PS51362"/>
    </source>
</evidence>
<dbReference type="SMART" id="SM00204">
    <property type="entry name" value="TGFB"/>
    <property type="match status" value="1"/>
</dbReference>
<keyword evidence="31" id="KW-1185">Reference proteome</keyword>
<comment type="subunit">
    <text evidence="5">Homodimer; disulfide-linked.</text>
</comment>
<evidence type="ECO:0000256" key="2">
    <source>
        <dbReference type="ARBA" id="ARBA00004613"/>
    </source>
</evidence>
<evidence type="ECO:0000256" key="9">
    <source>
        <dbReference type="ARBA" id="ARBA00022664"/>
    </source>
</evidence>
<evidence type="ECO:0000256" key="27">
    <source>
        <dbReference type="SAM" id="MobiDB-lite"/>
    </source>
</evidence>
<dbReference type="AlphaFoldDB" id="A0A401S4E3"/>
<dbReference type="Pfam" id="PF12874">
    <property type="entry name" value="zf-met"/>
    <property type="match status" value="1"/>
</dbReference>
<evidence type="ECO:0000256" key="16">
    <source>
        <dbReference type="ARBA" id="ARBA00023030"/>
    </source>
</evidence>
<dbReference type="InterPro" id="IPR017948">
    <property type="entry name" value="TGFb_CS"/>
</dbReference>
<keyword evidence="18" id="KW-1015">Disulfide bond</keyword>
<keyword evidence="7" id="KW-0964">Secreted</keyword>
<dbReference type="InterPro" id="IPR000690">
    <property type="entry name" value="Matrin/U1-C_Znf_C2H2"/>
</dbReference>
<dbReference type="InterPro" id="IPR006799">
    <property type="entry name" value="AMH_N"/>
</dbReference>
<comment type="similarity">
    <text evidence="4">Belongs to the SF3A2 family.</text>
</comment>
<evidence type="ECO:0000256" key="17">
    <source>
        <dbReference type="ARBA" id="ARBA00023156"/>
    </source>
</evidence>
<evidence type="ECO:0000256" key="7">
    <source>
        <dbReference type="ARBA" id="ARBA00022525"/>
    </source>
</evidence>
<dbReference type="GO" id="GO:0007506">
    <property type="term" value="P:gonadal mesoderm development"/>
    <property type="evidence" value="ECO:0007669"/>
    <property type="project" value="UniProtKB-KW"/>
</dbReference>
<dbReference type="InterPro" id="IPR013087">
    <property type="entry name" value="Znf_C2H2_type"/>
</dbReference>
<keyword evidence="12" id="KW-0677">Repeat</keyword>
<evidence type="ECO:0000256" key="21">
    <source>
        <dbReference type="ARBA" id="ARBA00030008"/>
    </source>
</evidence>
<dbReference type="CDD" id="cd13757">
    <property type="entry name" value="TGF_beta_AMH"/>
    <property type="match status" value="1"/>
</dbReference>
<dbReference type="PROSITE" id="PS51362">
    <property type="entry name" value="TGF_BETA_2"/>
    <property type="match status" value="1"/>
</dbReference>
<dbReference type="GO" id="GO:0071004">
    <property type="term" value="C:U2-type prespliceosome"/>
    <property type="evidence" value="ECO:0007669"/>
    <property type="project" value="TreeGrafter"/>
</dbReference>
<dbReference type="GO" id="GO:0008270">
    <property type="term" value="F:zinc ion binding"/>
    <property type="evidence" value="ECO:0007669"/>
    <property type="project" value="UniProtKB-KW"/>
</dbReference>
<dbReference type="GO" id="GO:0008083">
    <property type="term" value="F:growth factor activity"/>
    <property type="evidence" value="ECO:0007669"/>
    <property type="project" value="UniProtKB-KW"/>
</dbReference>
<dbReference type="SUPFAM" id="SSF57667">
    <property type="entry name" value="beta-beta-alpha zinc fingers"/>
    <property type="match status" value="1"/>
</dbReference>
<dbReference type="InterPro" id="IPR029034">
    <property type="entry name" value="Cystine-knot_cytokine"/>
</dbReference>
<dbReference type="Gene3D" id="2.60.40.2690">
    <property type="match status" value="1"/>
</dbReference>
<dbReference type="GO" id="GO:0005576">
    <property type="term" value="C:extracellular region"/>
    <property type="evidence" value="ECO:0007669"/>
    <property type="project" value="UniProtKB-SubCell"/>
</dbReference>
<proteinExistence type="inferred from homology"/>
<evidence type="ECO:0000256" key="5">
    <source>
        <dbReference type="ARBA" id="ARBA00011748"/>
    </source>
</evidence>
<keyword evidence="16 26" id="KW-0339">Growth factor</keyword>
<evidence type="ECO:0000259" key="28">
    <source>
        <dbReference type="PROSITE" id="PS50171"/>
    </source>
</evidence>
<keyword evidence="8" id="KW-0597">Phosphoprotein</keyword>
<dbReference type="FunFam" id="2.60.40.2690:FF:000001">
    <property type="entry name" value="Splicing factor 3a, subunit 2"/>
    <property type="match status" value="1"/>
</dbReference>
<evidence type="ECO:0000256" key="14">
    <source>
        <dbReference type="ARBA" id="ARBA00022833"/>
    </source>
</evidence>